<dbReference type="EMBL" id="SWLB01000003">
    <property type="protein sequence ID" value="KAF3340101.1"/>
    <property type="molecule type" value="Genomic_DNA"/>
</dbReference>
<dbReference type="AlphaFoldDB" id="A0A833RQL4"/>
<dbReference type="Pfam" id="PF24847">
    <property type="entry name" value="DUF7722"/>
    <property type="match status" value="1"/>
</dbReference>
<dbReference type="PANTHER" id="PTHR33513:SF4">
    <property type="entry name" value="GB|AAF04428.1"/>
    <property type="match status" value="1"/>
</dbReference>
<reference evidence="2" key="1">
    <citation type="submission" date="2020-01" db="EMBL/GenBank/DDBJ databases">
        <title>Genome sequence of Kobresia littledalei, the first chromosome-level genome in the family Cyperaceae.</title>
        <authorList>
            <person name="Qu G."/>
        </authorList>
    </citation>
    <scope>NUCLEOTIDE SEQUENCE</scope>
    <source>
        <strain evidence="2">C.B.Clarke</strain>
        <tissue evidence="2">Leaf</tissue>
    </source>
</reference>
<protein>
    <recommendedName>
        <fullName evidence="1">DUF7722 domain-containing protein</fullName>
    </recommendedName>
</protein>
<name>A0A833RQL4_9POAL</name>
<gene>
    <name evidence="2" type="ORF">FCM35_KLT15872</name>
</gene>
<proteinExistence type="predicted"/>
<accession>A0A833RQL4</accession>
<evidence type="ECO:0000259" key="1">
    <source>
        <dbReference type="Pfam" id="PF24847"/>
    </source>
</evidence>
<dbReference type="OrthoDB" id="1932905at2759"/>
<dbReference type="PANTHER" id="PTHR33513">
    <property type="entry name" value="OS06G0523300 PROTEIN"/>
    <property type="match status" value="1"/>
</dbReference>
<evidence type="ECO:0000313" key="3">
    <source>
        <dbReference type="Proteomes" id="UP000623129"/>
    </source>
</evidence>
<evidence type="ECO:0000313" key="2">
    <source>
        <dbReference type="EMBL" id="KAF3340101.1"/>
    </source>
</evidence>
<comment type="caution">
    <text evidence="2">The sequence shown here is derived from an EMBL/GenBank/DDBJ whole genome shotgun (WGS) entry which is preliminary data.</text>
</comment>
<feature type="domain" description="DUF7722" evidence="1">
    <location>
        <begin position="41"/>
        <end position="85"/>
    </location>
</feature>
<dbReference type="Proteomes" id="UP000623129">
    <property type="component" value="Unassembled WGS sequence"/>
</dbReference>
<dbReference type="InterPro" id="IPR056139">
    <property type="entry name" value="DUF7722"/>
</dbReference>
<keyword evidence="3" id="KW-1185">Reference proteome</keyword>
<sequence>METVETIIAPIKPATPSLIRPLAHNGVPERCYENFQMPLHYPRFTREEYKNMPEWKLDCLLIQYGLPSNGSIEEKRRFAIGAFCWTTPTVVKSQHSNAMPKQTAG</sequence>
<organism evidence="2 3">
    <name type="scientific">Carex littledalei</name>
    <dbReference type="NCBI Taxonomy" id="544730"/>
    <lineage>
        <taxon>Eukaryota</taxon>
        <taxon>Viridiplantae</taxon>
        <taxon>Streptophyta</taxon>
        <taxon>Embryophyta</taxon>
        <taxon>Tracheophyta</taxon>
        <taxon>Spermatophyta</taxon>
        <taxon>Magnoliopsida</taxon>
        <taxon>Liliopsida</taxon>
        <taxon>Poales</taxon>
        <taxon>Cyperaceae</taxon>
        <taxon>Cyperoideae</taxon>
        <taxon>Cariceae</taxon>
        <taxon>Carex</taxon>
        <taxon>Carex subgen. Euthyceras</taxon>
    </lineage>
</organism>